<protein>
    <submittedName>
        <fullName evidence="3">Uncharacterized protein</fullName>
    </submittedName>
</protein>
<feature type="signal peptide" evidence="2">
    <location>
        <begin position="1"/>
        <end position="21"/>
    </location>
</feature>
<comment type="caution">
    <text evidence="3">The sequence shown here is derived from an EMBL/GenBank/DDBJ whole genome shotgun (WGS) entry which is preliminary data.</text>
</comment>
<evidence type="ECO:0000256" key="2">
    <source>
        <dbReference type="SAM" id="SignalP"/>
    </source>
</evidence>
<feature type="chain" id="PRO_5041738542" evidence="2">
    <location>
        <begin position="22"/>
        <end position="199"/>
    </location>
</feature>
<keyword evidence="2" id="KW-0732">Signal</keyword>
<dbReference type="EMBL" id="JAUPFM010000016">
    <property type="protein sequence ID" value="KAK2826843.1"/>
    <property type="molecule type" value="Genomic_DNA"/>
</dbReference>
<evidence type="ECO:0000313" key="4">
    <source>
        <dbReference type="Proteomes" id="UP001187415"/>
    </source>
</evidence>
<name>A0AA88LYV9_CHASR</name>
<gene>
    <name evidence="3" type="ORF">Q5P01_021057</name>
</gene>
<dbReference type="AlphaFoldDB" id="A0AA88LYV9"/>
<organism evidence="3 4">
    <name type="scientific">Channa striata</name>
    <name type="common">Snakehead murrel</name>
    <name type="synonym">Ophicephalus striatus</name>
    <dbReference type="NCBI Taxonomy" id="64152"/>
    <lineage>
        <taxon>Eukaryota</taxon>
        <taxon>Metazoa</taxon>
        <taxon>Chordata</taxon>
        <taxon>Craniata</taxon>
        <taxon>Vertebrata</taxon>
        <taxon>Euteleostomi</taxon>
        <taxon>Actinopterygii</taxon>
        <taxon>Neopterygii</taxon>
        <taxon>Teleostei</taxon>
        <taxon>Neoteleostei</taxon>
        <taxon>Acanthomorphata</taxon>
        <taxon>Anabantaria</taxon>
        <taxon>Anabantiformes</taxon>
        <taxon>Channoidei</taxon>
        <taxon>Channidae</taxon>
        <taxon>Channa</taxon>
    </lineage>
</organism>
<reference evidence="3" key="1">
    <citation type="submission" date="2023-07" db="EMBL/GenBank/DDBJ databases">
        <title>Chromosome-level Genome Assembly of Striped Snakehead (Channa striata).</title>
        <authorList>
            <person name="Liu H."/>
        </authorList>
    </citation>
    <scope>NUCLEOTIDE SEQUENCE</scope>
    <source>
        <strain evidence="3">Gz</strain>
        <tissue evidence="3">Muscle</tissue>
    </source>
</reference>
<keyword evidence="1" id="KW-0175">Coiled coil</keyword>
<keyword evidence="4" id="KW-1185">Reference proteome</keyword>
<sequence>MKSTAHFLLLFFCFSPQVSEGQVGDDVRMGLGIPLGLPGLWDELRGLNKLVLSLKADEVERRQILRSMESRLRDREVEAERQRRSLDGLQETVVQQREELEKTEADRLSLTELNSDLRRKVEQLEEQSRAELGSLGSRMNLSENSLEDLKRKNTALAAELPFLQTRLRASESTLEQLRRKNTGHPHLHHSAVSLLCPDL</sequence>
<evidence type="ECO:0000313" key="3">
    <source>
        <dbReference type="EMBL" id="KAK2826843.1"/>
    </source>
</evidence>
<evidence type="ECO:0000256" key="1">
    <source>
        <dbReference type="SAM" id="Coils"/>
    </source>
</evidence>
<feature type="coiled-coil region" evidence="1">
    <location>
        <begin position="72"/>
        <end position="180"/>
    </location>
</feature>
<proteinExistence type="predicted"/>
<dbReference type="Proteomes" id="UP001187415">
    <property type="component" value="Unassembled WGS sequence"/>
</dbReference>
<accession>A0AA88LYV9</accession>